<gene>
    <name evidence="1" type="ORF">NDU88_006438</name>
</gene>
<sequence length="151" mass="16847">MVSSTPGATPGRILSLIAHEESGQQIRAVPADTEAFLRGIYALIAQTPAVREKTVQLPKELVAPQQKCTTAAQQTSPIPVGQQVYVRNFMRKWKDSKFERPYPVTQVTPTAGKVEDRKPWIHLSDICLASALCQKPPLLQERVEENKEDKE</sequence>
<dbReference type="EMBL" id="JANPWB010000005">
    <property type="protein sequence ID" value="KAJ1189696.1"/>
    <property type="molecule type" value="Genomic_DNA"/>
</dbReference>
<evidence type="ECO:0000313" key="2">
    <source>
        <dbReference type="Proteomes" id="UP001066276"/>
    </source>
</evidence>
<name>A0AAV7UM45_PLEWA</name>
<comment type="caution">
    <text evidence="1">The sequence shown here is derived from an EMBL/GenBank/DDBJ whole genome shotgun (WGS) entry which is preliminary data.</text>
</comment>
<organism evidence="1 2">
    <name type="scientific">Pleurodeles waltl</name>
    <name type="common">Iberian ribbed newt</name>
    <dbReference type="NCBI Taxonomy" id="8319"/>
    <lineage>
        <taxon>Eukaryota</taxon>
        <taxon>Metazoa</taxon>
        <taxon>Chordata</taxon>
        <taxon>Craniata</taxon>
        <taxon>Vertebrata</taxon>
        <taxon>Euteleostomi</taxon>
        <taxon>Amphibia</taxon>
        <taxon>Batrachia</taxon>
        <taxon>Caudata</taxon>
        <taxon>Salamandroidea</taxon>
        <taxon>Salamandridae</taxon>
        <taxon>Pleurodelinae</taxon>
        <taxon>Pleurodeles</taxon>
    </lineage>
</organism>
<keyword evidence="2" id="KW-1185">Reference proteome</keyword>
<dbReference type="Gene3D" id="2.30.30.850">
    <property type="match status" value="1"/>
</dbReference>
<protein>
    <recommendedName>
        <fullName evidence="3">Murine leukemia virus integrase C-terminal domain-containing protein</fullName>
    </recommendedName>
</protein>
<proteinExistence type="predicted"/>
<evidence type="ECO:0008006" key="3">
    <source>
        <dbReference type="Google" id="ProtNLM"/>
    </source>
</evidence>
<dbReference type="Proteomes" id="UP001066276">
    <property type="component" value="Chromosome 3_1"/>
</dbReference>
<dbReference type="AlphaFoldDB" id="A0AAV7UM45"/>
<accession>A0AAV7UM45</accession>
<reference evidence="1" key="1">
    <citation type="journal article" date="2022" name="bioRxiv">
        <title>Sequencing and chromosome-scale assembly of the giantPleurodeles waltlgenome.</title>
        <authorList>
            <person name="Brown T."/>
            <person name="Elewa A."/>
            <person name="Iarovenko S."/>
            <person name="Subramanian E."/>
            <person name="Araus A.J."/>
            <person name="Petzold A."/>
            <person name="Susuki M."/>
            <person name="Suzuki K.-i.T."/>
            <person name="Hayashi T."/>
            <person name="Toyoda A."/>
            <person name="Oliveira C."/>
            <person name="Osipova E."/>
            <person name="Leigh N.D."/>
            <person name="Simon A."/>
            <person name="Yun M.H."/>
        </authorList>
    </citation>
    <scope>NUCLEOTIDE SEQUENCE</scope>
    <source>
        <strain evidence="1">20211129_DDA</strain>
        <tissue evidence="1">Liver</tissue>
    </source>
</reference>
<evidence type="ECO:0000313" key="1">
    <source>
        <dbReference type="EMBL" id="KAJ1189696.1"/>
    </source>
</evidence>